<evidence type="ECO:0000256" key="1">
    <source>
        <dbReference type="ARBA" id="ARBA00023125"/>
    </source>
</evidence>
<keyword evidence="2" id="KW-0175">Coiled coil</keyword>
<sequence length="124" mass="14483">MTIAEVAKRYGMTTDTLRYYERVGLLPAIGRTASGIRNYSESDCEWVSYIKCMRSAGVSVDTLVEYVRLCRQGPETIAARKQLLVEQRRQIVERVEELNEVLRRLDKKLDGFEERMVKYEENLK</sequence>
<comment type="caution">
    <text evidence="4">The sequence shown here is derived from an EMBL/GenBank/DDBJ whole genome shotgun (WGS) entry which is preliminary data.</text>
</comment>
<gene>
    <name evidence="4" type="ORF">IAB67_00075</name>
</gene>
<dbReference type="Proteomes" id="UP000824073">
    <property type="component" value="Unassembled WGS sequence"/>
</dbReference>
<evidence type="ECO:0000256" key="2">
    <source>
        <dbReference type="SAM" id="Coils"/>
    </source>
</evidence>
<dbReference type="PRINTS" id="PR00040">
    <property type="entry name" value="HTHMERR"/>
</dbReference>
<feature type="domain" description="HTH merR-type" evidence="3">
    <location>
        <begin position="1"/>
        <end position="69"/>
    </location>
</feature>
<reference evidence="4" key="1">
    <citation type="submission" date="2020-10" db="EMBL/GenBank/DDBJ databases">
        <authorList>
            <person name="Gilroy R."/>
        </authorList>
    </citation>
    <scope>NUCLEOTIDE SEQUENCE</scope>
    <source>
        <strain evidence="4">CHK191-8634</strain>
    </source>
</reference>
<dbReference type="PANTHER" id="PTHR30204">
    <property type="entry name" value="REDOX-CYCLING DRUG-SENSING TRANSCRIPTIONAL ACTIVATOR SOXR"/>
    <property type="match status" value="1"/>
</dbReference>
<dbReference type="GO" id="GO:0003677">
    <property type="term" value="F:DNA binding"/>
    <property type="evidence" value="ECO:0007669"/>
    <property type="project" value="UniProtKB-KW"/>
</dbReference>
<accession>A0A9D1ISQ6</accession>
<dbReference type="SUPFAM" id="SSF46955">
    <property type="entry name" value="Putative DNA-binding domain"/>
    <property type="match status" value="1"/>
</dbReference>
<dbReference type="SMART" id="SM00422">
    <property type="entry name" value="HTH_MERR"/>
    <property type="match status" value="1"/>
</dbReference>
<dbReference type="AlphaFoldDB" id="A0A9D1ISQ6"/>
<dbReference type="PANTHER" id="PTHR30204:SF98">
    <property type="entry name" value="HTH-TYPE TRANSCRIPTIONAL REGULATOR ADHR"/>
    <property type="match status" value="1"/>
</dbReference>
<dbReference type="GO" id="GO:0003700">
    <property type="term" value="F:DNA-binding transcription factor activity"/>
    <property type="evidence" value="ECO:0007669"/>
    <property type="project" value="InterPro"/>
</dbReference>
<name>A0A9D1ISQ6_9CLOT</name>
<dbReference type="InterPro" id="IPR047057">
    <property type="entry name" value="MerR_fam"/>
</dbReference>
<keyword evidence="1" id="KW-0238">DNA-binding</keyword>
<organism evidence="4 5">
    <name type="scientific">Candidatus Ventrousia excrementavium</name>
    <dbReference type="NCBI Taxonomy" id="2840961"/>
    <lineage>
        <taxon>Bacteria</taxon>
        <taxon>Bacillati</taxon>
        <taxon>Bacillota</taxon>
        <taxon>Clostridia</taxon>
        <taxon>Eubacteriales</taxon>
        <taxon>Clostridiaceae</taxon>
        <taxon>Clostridiaceae incertae sedis</taxon>
        <taxon>Candidatus Ventrousia</taxon>
    </lineage>
</organism>
<reference evidence="4" key="2">
    <citation type="journal article" date="2021" name="PeerJ">
        <title>Extensive microbial diversity within the chicken gut microbiome revealed by metagenomics and culture.</title>
        <authorList>
            <person name="Gilroy R."/>
            <person name="Ravi A."/>
            <person name="Getino M."/>
            <person name="Pursley I."/>
            <person name="Horton D.L."/>
            <person name="Alikhan N.F."/>
            <person name="Baker D."/>
            <person name="Gharbi K."/>
            <person name="Hall N."/>
            <person name="Watson M."/>
            <person name="Adriaenssens E.M."/>
            <person name="Foster-Nyarko E."/>
            <person name="Jarju S."/>
            <person name="Secka A."/>
            <person name="Antonio M."/>
            <person name="Oren A."/>
            <person name="Chaudhuri R.R."/>
            <person name="La Ragione R."/>
            <person name="Hildebrand F."/>
            <person name="Pallen M.J."/>
        </authorList>
    </citation>
    <scope>NUCLEOTIDE SEQUENCE</scope>
    <source>
        <strain evidence="4">CHK191-8634</strain>
    </source>
</reference>
<dbReference type="Gene3D" id="1.10.1660.10">
    <property type="match status" value="1"/>
</dbReference>
<dbReference type="InterPro" id="IPR009061">
    <property type="entry name" value="DNA-bd_dom_put_sf"/>
</dbReference>
<dbReference type="PROSITE" id="PS50937">
    <property type="entry name" value="HTH_MERR_2"/>
    <property type="match status" value="1"/>
</dbReference>
<evidence type="ECO:0000313" key="5">
    <source>
        <dbReference type="Proteomes" id="UP000824073"/>
    </source>
</evidence>
<dbReference type="Pfam" id="PF13411">
    <property type="entry name" value="MerR_1"/>
    <property type="match status" value="1"/>
</dbReference>
<evidence type="ECO:0000259" key="3">
    <source>
        <dbReference type="PROSITE" id="PS50937"/>
    </source>
</evidence>
<dbReference type="InterPro" id="IPR000551">
    <property type="entry name" value="MerR-type_HTH_dom"/>
</dbReference>
<dbReference type="EMBL" id="DVMR01000001">
    <property type="protein sequence ID" value="HIU42677.1"/>
    <property type="molecule type" value="Genomic_DNA"/>
</dbReference>
<evidence type="ECO:0000313" key="4">
    <source>
        <dbReference type="EMBL" id="HIU42677.1"/>
    </source>
</evidence>
<dbReference type="CDD" id="cd01109">
    <property type="entry name" value="HTH_YyaN"/>
    <property type="match status" value="1"/>
</dbReference>
<feature type="coiled-coil region" evidence="2">
    <location>
        <begin position="81"/>
        <end position="122"/>
    </location>
</feature>
<proteinExistence type="predicted"/>
<protein>
    <submittedName>
        <fullName evidence="4">MerR family transcriptional regulator</fullName>
    </submittedName>
</protein>